<dbReference type="PANTHER" id="PTHR37831:SF1">
    <property type="entry name" value="D-RIBOSE PYRANASE"/>
    <property type="match status" value="1"/>
</dbReference>
<dbReference type="GO" id="GO:0016872">
    <property type="term" value="F:intramolecular lyase activity"/>
    <property type="evidence" value="ECO:0007669"/>
    <property type="project" value="UniProtKB-UniRule"/>
</dbReference>
<evidence type="ECO:0000313" key="7">
    <source>
        <dbReference type="EMBL" id="MBA2174821.1"/>
    </source>
</evidence>
<dbReference type="GO" id="GO:0048029">
    <property type="term" value="F:monosaccharide binding"/>
    <property type="evidence" value="ECO:0007669"/>
    <property type="project" value="InterPro"/>
</dbReference>
<keyword evidence="5 6" id="KW-0119">Carbohydrate metabolism</keyword>
<dbReference type="Gene3D" id="3.40.1650.10">
    <property type="entry name" value="RbsD-like domain"/>
    <property type="match status" value="1"/>
</dbReference>
<evidence type="ECO:0000256" key="3">
    <source>
        <dbReference type="ARBA" id="ARBA00022490"/>
    </source>
</evidence>
<comment type="subcellular location">
    <subcellularLocation>
        <location evidence="6">Cytoplasm</location>
    </subcellularLocation>
</comment>
<feature type="binding site" evidence="6">
    <location>
        <begin position="116"/>
        <end position="118"/>
    </location>
    <ligand>
        <name>substrate</name>
    </ligand>
</feature>
<dbReference type="InterPro" id="IPR007721">
    <property type="entry name" value="RbsD_FucU"/>
</dbReference>
<organism evidence="7 8">
    <name type="scientific">Halobacillus locisalis</name>
    <dbReference type="NCBI Taxonomy" id="220753"/>
    <lineage>
        <taxon>Bacteria</taxon>
        <taxon>Bacillati</taxon>
        <taxon>Bacillota</taxon>
        <taxon>Bacilli</taxon>
        <taxon>Bacillales</taxon>
        <taxon>Bacillaceae</taxon>
        <taxon>Halobacillus</taxon>
    </lineage>
</organism>
<dbReference type="AlphaFoldDB" id="A0A838CS96"/>
<sequence>MKKSGMLNREIASVLARLGHTDTIVIADCGLPIPEGVSCIDVSLTKGSPSFLEVLKAIEADMVIEKVTLAEEIKDYNKTVHTQLNFSDISYLSHEAFKEKTKQAKVIIRTGEVTPFANILLHAGVNF</sequence>
<dbReference type="EMBL" id="JACEFG010000002">
    <property type="protein sequence ID" value="MBA2174821.1"/>
    <property type="molecule type" value="Genomic_DNA"/>
</dbReference>
<evidence type="ECO:0000256" key="1">
    <source>
        <dbReference type="ARBA" id="ARBA00000223"/>
    </source>
</evidence>
<dbReference type="RefSeq" id="WP_181471880.1">
    <property type="nucleotide sequence ID" value="NZ_JACEFG010000002.1"/>
</dbReference>
<dbReference type="GO" id="GO:0062193">
    <property type="term" value="F:D-ribose pyranase activity"/>
    <property type="evidence" value="ECO:0007669"/>
    <property type="project" value="UniProtKB-EC"/>
</dbReference>
<comment type="similarity">
    <text evidence="6">Belongs to the RbsD / FucU family. RbsD subfamily.</text>
</comment>
<feature type="binding site" evidence="6">
    <location>
        <position position="28"/>
    </location>
    <ligand>
        <name>substrate</name>
    </ligand>
</feature>
<reference evidence="7 8" key="1">
    <citation type="journal article" date="2004" name="Extremophiles">
        <title>Halobacillus locisalis sp. nov., a halophilic bacterium isolated from a marine solar saltern of the Yellow Sea in Korea.</title>
        <authorList>
            <person name="Yoon J.H."/>
            <person name="Kang K.H."/>
            <person name="Oh T.K."/>
            <person name="Park Y.H."/>
        </authorList>
    </citation>
    <scope>NUCLEOTIDE SEQUENCE [LARGE SCALE GENOMIC DNA]</scope>
    <source>
        <strain evidence="7 8">KCTC 3788</strain>
    </source>
</reference>
<dbReference type="NCBIfam" id="NF008761">
    <property type="entry name" value="PRK11797.1"/>
    <property type="match status" value="1"/>
</dbReference>
<dbReference type="HAMAP" id="MF_01661">
    <property type="entry name" value="D_rib_pyranase"/>
    <property type="match status" value="1"/>
</dbReference>
<feature type="active site" description="Proton donor" evidence="6">
    <location>
        <position position="20"/>
    </location>
</feature>
<dbReference type="GO" id="GO:0019303">
    <property type="term" value="P:D-ribose catabolic process"/>
    <property type="evidence" value="ECO:0007669"/>
    <property type="project" value="UniProtKB-UniRule"/>
</dbReference>
<dbReference type="SUPFAM" id="SSF102546">
    <property type="entry name" value="RbsD-like"/>
    <property type="match status" value="1"/>
</dbReference>
<evidence type="ECO:0000256" key="4">
    <source>
        <dbReference type="ARBA" id="ARBA00023235"/>
    </source>
</evidence>
<evidence type="ECO:0000256" key="2">
    <source>
        <dbReference type="ARBA" id="ARBA00012862"/>
    </source>
</evidence>
<proteinExistence type="inferred from homology"/>
<name>A0A838CS96_9BACI</name>
<dbReference type="UniPathway" id="UPA00916">
    <property type="reaction ID" value="UER00888"/>
</dbReference>
<dbReference type="InterPro" id="IPR023064">
    <property type="entry name" value="D-ribose_pyranase"/>
</dbReference>
<evidence type="ECO:0000256" key="6">
    <source>
        <dbReference type="HAMAP-Rule" id="MF_01661"/>
    </source>
</evidence>
<keyword evidence="8" id="KW-1185">Reference proteome</keyword>
<comment type="catalytic activity">
    <reaction evidence="1 6">
        <text>beta-D-ribopyranose = beta-D-ribofuranose</text>
        <dbReference type="Rhea" id="RHEA:25432"/>
        <dbReference type="ChEBI" id="CHEBI:27476"/>
        <dbReference type="ChEBI" id="CHEBI:47002"/>
        <dbReference type="EC" id="5.4.99.62"/>
    </reaction>
</comment>
<comment type="pathway">
    <text evidence="6">Carbohydrate metabolism; D-ribose degradation; D-ribose 5-phosphate from beta-D-ribopyranose: step 1/2.</text>
</comment>
<evidence type="ECO:0000313" key="8">
    <source>
        <dbReference type="Proteomes" id="UP000571017"/>
    </source>
</evidence>
<dbReference type="EC" id="5.4.99.62" evidence="2 6"/>
<comment type="subunit">
    <text evidence="6">Homodecamer.</text>
</comment>
<dbReference type="GO" id="GO:0005829">
    <property type="term" value="C:cytosol"/>
    <property type="evidence" value="ECO:0007669"/>
    <property type="project" value="TreeGrafter"/>
</dbReference>
<accession>A0A838CS96</accession>
<dbReference type="InterPro" id="IPR023750">
    <property type="entry name" value="RbsD-like_sf"/>
</dbReference>
<dbReference type="Proteomes" id="UP000571017">
    <property type="component" value="Unassembled WGS sequence"/>
</dbReference>
<evidence type="ECO:0000256" key="5">
    <source>
        <dbReference type="ARBA" id="ARBA00023277"/>
    </source>
</evidence>
<dbReference type="Pfam" id="PF05025">
    <property type="entry name" value="RbsD_FucU"/>
    <property type="match status" value="1"/>
</dbReference>
<comment type="function">
    <text evidence="6">Catalyzes the interconversion of beta-pyran and beta-furan forms of D-ribose.</text>
</comment>
<comment type="caution">
    <text evidence="7">The sequence shown here is derived from an EMBL/GenBank/DDBJ whole genome shotgun (WGS) entry which is preliminary data.</text>
</comment>
<keyword evidence="3 6" id="KW-0963">Cytoplasm</keyword>
<gene>
    <name evidence="6 7" type="primary">rbsD</name>
    <name evidence="7" type="ORF">H0266_07945</name>
</gene>
<protein>
    <recommendedName>
        <fullName evidence="2 6">D-ribose pyranase</fullName>
        <ecNumber evidence="2 6">5.4.99.62</ecNumber>
    </recommendedName>
</protein>
<feature type="binding site" evidence="6">
    <location>
        <position position="94"/>
    </location>
    <ligand>
        <name>substrate</name>
    </ligand>
</feature>
<dbReference type="PANTHER" id="PTHR37831">
    <property type="entry name" value="D-RIBOSE PYRANASE"/>
    <property type="match status" value="1"/>
</dbReference>
<keyword evidence="4 6" id="KW-0413">Isomerase</keyword>